<keyword evidence="8 9" id="KW-0807">Transducer</keyword>
<evidence type="ECO:0000256" key="9">
    <source>
        <dbReference type="RuleBase" id="RU351113"/>
    </source>
</evidence>
<dbReference type="GO" id="GO:0005886">
    <property type="term" value="C:plasma membrane"/>
    <property type="evidence" value="ECO:0007669"/>
    <property type="project" value="UniProtKB-SubCell"/>
</dbReference>
<dbReference type="PANTHER" id="PTHR21137:SF44">
    <property type="entry name" value="ODORANT RECEPTOR 13A-RELATED"/>
    <property type="match status" value="1"/>
</dbReference>
<evidence type="ECO:0000313" key="10">
    <source>
        <dbReference type="Proteomes" id="UP001652626"/>
    </source>
</evidence>
<gene>
    <name evidence="11" type="primary">LOC113402656</name>
</gene>
<keyword evidence="10" id="KW-1185">Reference proteome</keyword>
<keyword evidence="6 9" id="KW-0472">Membrane</keyword>
<dbReference type="GeneID" id="113402656"/>
<feature type="transmembrane region" description="Helical" evidence="9">
    <location>
        <begin position="276"/>
        <end position="302"/>
    </location>
</feature>
<evidence type="ECO:0000313" key="11">
    <source>
        <dbReference type="RefSeq" id="XP_026498748.2"/>
    </source>
</evidence>
<keyword evidence="5 9" id="KW-1133">Transmembrane helix</keyword>
<dbReference type="GO" id="GO:0007165">
    <property type="term" value="P:signal transduction"/>
    <property type="evidence" value="ECO:0007669"/>
    <property type="project" value="UniProtKB-KW"/>
</dbReference>
<evidence type="ECO:0000256" key="3">
    <source>
        <dbReference type="ARBA" id="ARBA00022692"/>
    </source>
</evidence>
<dbReference type="InterPro" id="IPR004117">
    <property type="entry name" value="7tm6_olfct_rcpt"/>
</dbReference>
<comment type="similarity">
    <text evidence="9">Belongs to the insect chemoreceptor superfamily. Heteromeric odorant receptor channel (TC 1.A.69) family.</text>
</comment>
<evidence type="ECO:0000256" key="5">
    <source>
        <dbReference type="ARBA" id="ARBA00022989"/>
    </source>
</evidence>
<keyword evidence="7 9" id="KW-0675">Receptor</keyword>
<comment type="caution">
    <text evidence="9">Lacks conserved residue(s) required for the propagation of feature annotation.</text>
</comment>
<evidence type="ECO:0000256" key="7">
    <source>
        <dbReference type="ARBA" id="ARBA00023170"/>
    </source>
</evidence>
<proteinExistence type="inferred from homology"/>
<keyword evidence="2 9" id="KW-0716">Sensory transduction</keyword>
<dbReference type="OrthoDB" id="8122539at2759"/>
<protein>
    <recommendedName>
        <fullName evidence="9">Odorant receptor</fullName>
    </recommendedName>
</protein>
<dbReference type="GO" id="GO:0005549">
    <property type="term" value="F:odorant binding"/>
    <property type="evidence" value="ECO:0007669"/>
    <property type="project" value="InterPro"/>
</dbReference>
<dbReference type="AlphaFoldDB" id="A0A8B8INQ5"/>
<evidence type="ECO:0000256" key="1">
    <source>
        <dbReference type="ARBA" id="ARBA00004141"/>
    </source>
</evidence>
<sequence length="404" mass="47084">MIGVPLNESLTNFSSFCWNSLFWFNFANILLSIALETTNMFVMASIGTFLDLFTMMPCVGFLIVTIAKIYKIKRYRSVFKNLMMEPRDMWPTGRISEDEHKIISDAMDRLRIVVKVYFLCNAMLASIFTVPSMIAWIKNRTGQDVELIFGFSYWLPFDPFQGHRYEIVYFVQTFHCFLSAGSMVCGDLLFCIFLSHITTQFSLLAIRINKLIYVPIDDQLVESYSLAEYSKLHTSNINNPKSTNDKDAEQRHIEEFTFIVKRHRALIRLSSDVEDLYTFTLLVNFINSSIIICFCLFCCAIIEKWNEFNYKIFCLTSILQIWILCWYGQQLLDTSTGVAEALYNCGWYVASKGMKKSMLIMMQRSQRKVYVTTYGFSIVSLDSYTTILKTSWSYFTLLINMYKQ</sequence>
<organism evidence="10 11">
    <name type="scientific">Vanessa tameamea</name>
    <name type="common">Kamehameha butterfly</name>
    <dbReference type="NCBI Taxonomy" id="334116"/>
    <lineage>
        <taxon>Eukaryota</taxon>
        <taxon>Metazoa</taxon>
        <taxon>Ecdysozoa</taxon>
        <taxon>Arthropoda</taxon>
        <taxon>Hexapoda</taxon>
        <taxon>Insecta</taxon>
        <taxon>Pterygota</taxon>
        <taxon>Neoptera</taxon>
        <taxon>Endopterygota</taxon>
        <taxon>Lepidoptera</taxon>
        <taxon>Glossata</taxon>
        <taxon>Ditrysia</taxon>
        <taxon>Papilionoidea</taxon>
        <taxon>Nymphalidae</taxon>
        <taxon>Nymphalinae</taxon>
        <taxon>Vanessa</taxon>
    </lineage>
</organism>
<evidence type="ECO:0000256" key="8">
    <source>
        <dbReference type="ARBA" id="ARBA00023224"/>
    </source>
</evidence>
<keyword evidence="4 9" id="KW-0552">Olfaction</keyword>
<evidence type="ECO:0000256" key="2">
    <source>
        <dbReference type="ARBA" id="ARBA00022606"/>
    </source>
</evidence>
<reference evidence="11" key="1">
    <citation type="submission" date="2025-08" db="UniProtKB">
        <authorList>
            <consortium name="RefSeq"/>
        </authorList>
    </citation>
    <scope>IDENTIFICATION</scope>
    <source>
        <tissue evidence="11">Whole body</tissue>
    </source>
</reference>
<dbReference type="Pfam" id="PF02949">
    <property type="entry name" value="7tm_6"/>
    <property type="match status" value="1"/>
</dbReference>
<dbReference type="PANTHER" id="PTHR21137">
    <property type="entry name" value="ODORANT RECEPTOR"/>
    <property type="match status" value="1"/>
</dbReference>
<dbReference type="Proteomes" id="UP001652626">
    <property type="component" value="Chromosome 24"/>
</dbReference>
<feature type="transmembrane region" description="Helical" evidence="9">
    <location>
        <begin position="41"/>
        <end position="67"/>
    </location>
</feature>
<evidence type="ECO:0000256" key="6">
    <source>
        <dbReference type="ARBA" id="ARBA00023136"/>
    </source>
</evidence>
<name>A0A8B8INQ5_VANTA</name>
<feature type="transmembrane region" description="Helical" evidence="9">
    <location>
        <begin position="116"/>
        <end position="137"/>
    </location>
</feature>
<comment type="subcellular location">
    <subcellularLocation>
        <location evidence="9">Cell membrane</location>
        <topology evidence="9">Multi-pass membrane protein</topology>
    </subcellularLocation>
    <subcellularLocation>
        <location evidence="1">Membrane</location>
        <topology evidence="1">Multi-pass membrane protein</topology>
    </subcellularLocation>
</comment>
<dbReference type="OMA" id="LRTMYTQ"/>
<dbReference type="GO" id="GO:0004984">
    <property type="term" value="F:olfactory receptor activity"/>
    <property type="evidence" value="ECO:0007669"/>
    <property type="project" value="InterPro"/>
</dbReference>
<dbReference type="RefSeq" id="XP_026498748.2">
    <property type="nucleotide sequence ID" value="XM_026642963.2"/>
</dbReference>
<accession>A0A8B8INQ5</accession>
<keyword evidence="3 9" id="KW-0812">Transmembrane</keyword>
<feature type="transmembrane region" description="Helical" evidence="9">
    <location>
        <begin position="16"/>
        <end position="35"/>
    </location>
</feature>
<evidence type="ECO:0000256" key="4">
    <source>
        <dbReference type="ARBA" id="ARBA00022725"/>
    </source>
</evidence>